<dbReference type="SUPFAM" id="SSF57845">
    <property type="entry name" value="B-box zinc-binding domain"/>
    <property type="match status" value="1"/>
</dbReference>
<keyword evidence="12" id="KW-0833">Ubl conjugation pathway</keyword>
<dbReference type="RefSeq" id="XP_028827609.1">
    <property type="nucleotide sequence ID" value="XM_028971776.1"/>
</dbReference>
<protein>
    <recommendedName>
        <fullName evidence="5">RING-type E3 ubiquitin transferase</fullName>
        <ecNumber evidence="5">2.3.2.27</ecNumber>
    </recommendedName>
</protein>
<evidence type="ECO:0000256" key="10">
    <source>
        <dbReference type="ARBA" id="ARBA00022723"/>
    </source>
</evidence>
<evidence type="ECO:0000256" key="14">
    <source>
        <dbReference type="ARBA" id="ARBA00022859"/>
    </source>
</evidence>
<dbReference type="InterPro" id="IPR001841">
    <property type="entry name" value="Znf_RING"/>
</dbReference>
<evidence type="ECO:0000256" key="18">
    <source>
        <dbReference type="SAM" id="MobiDB-lite"/>
    </source>
</evidence>
<keyword evidence="11 17" id="KW-0863">Zinc-finger</keyword>
<keyword evidence="14" id="KW-0391">Immunity</keyword>
<keyword evidence="8" id="KW-0399">Innate immunity</keyword>
<dbReference type="SMART" id="SM00449">
    <property type="entry name" value="SPRY"/>
    <property type="match status" value="1"/>
</dbReference>
<dbReference type="Gene3D" id="2.60.120.920">
    <property type="match status" value="1"/>
</dbReference>
<dbReference type="AlphaFoldDB" id="A0AAY4AGQ8"/>
<evidence type="ECO:0000256" key="15">
    <source>
        <dbReference type="ARBA" id="ARBA00023054"/>
    </source>
</evidence>
<evidence type="ECO:0000256" key="11">
    <source>
        <dbReference type="ARBA" id="ARBA00022771"/>
    </source>
</evidence>
<accession>A0AAY4AGQ8</accession>
<feature type="compositionally biased region" description="Pro residues" evidence="18">
    <location>
        <begin position="366"/>
        <end position="383"/>
    </location>
</feature>
<evidence type="ECO:0000256" key="1">
    <source>
        <dbReference type="ARBA" id="ARBA00000900"/>
    </source>
</evidence>
<dbReference type="Gene3D" id="3.30.160.60">
    <property type="entry name" value="Classic Zinc Finger"/>
    <property type="match status" value="1"/>
</dbReference>
<dbReference type="EC" id="2.3.2.27" evidence="5"/>
<dbReference type="PANTHER" id="PTHR25465:SF77">
    <property type="entry name" value="E3 UBIQUITIN_ISG15 LIGASE TRIM25"/>
    <property type="match status" value="1"/>
</dbReference>
<dbReference type="SMART" id="SM00589">
    <property type="entry name" value="PRY"/>
    <property type="match status" value="1"/>
</dbReference>
<feature type="domain" description="B30.2/SPRY" evidence="20">
    <location>
        <begin position="466"/>
        <end position="658"/>
    </location>
</feature>
<dbReference type="InterPro" id="IPR013320">
    <property type="entry name" value="ConA-like_dom_sf"/>
</dbReference>
<dbReference type="PROSITE" id="PS50089">
    <property type="entry name" value="ZF_RING_2"/>
    <property type="match status" value="1"/>
</dbReference>
<dbReference type="Ensembl" id="ENSDCDT00010008553.1">
    <property type="protein sequence ID" value="ENSDCDP00010008133.1"/>
    <property type="gene ID" value="ENSDCDG00010003679.1"/>
</dbReference>
<dbReference type="InterPro" id="IPR017907">
    <property type="entry name" value="Znf_RING_CS"/>
</dbReference>
<evidence type="ECO:0000256" key="13">
    <source>
        <dbReference type="ARBA" id="ARBA00022833"/>
    </source>
</evidence>
<evidence type="ECO:0000256" key="6">
    <source>
        <dbReference type="ARBA" id="ARBA00022490"/>
    </source>
</evidence>
<dbReference type="SUPFAM" id="SSF49899">
    <property type="entry name" value="Concanavalin A-like lectins/glucanases"/>
    <property type="match status" value="1"/>
</dbReference>
<dbReference type="Pfam" id="PF15227">
    <property type="entry name" value="zf-C3HC4_4"/>
    <property type="match status" value="1"/>
</dbReference>
<dbReference type="GO" id="GO:0005737">
    <property type="term" value="C:cytoplasm"/>
    <property type="evidence" value="ECO:0007669"/>
    <property type="project" value="UniProtKB-SubCell"/>
</dbReference>
<evidence type="ECO:0000313" key="22">
    <source>
        <dbReference type="Proteomes" id="UP000694580"/>
    </source>
</evidence>
<reference evidence="21" key="2">
    <citation type="submission" date="2025-08" db="UniProtKB">
        <authorList>
            <consortium name="Ensembl"/>
        </authorList>
    </citation>
    <scope>IDENTIFICATION</scope>
</reference>
<dbReference type="Pfam" id="PF00622">
    <property type="entry name" value="SPRY"/>
    <property type="match status" value="1"/>
</dbReference>
<evidence type="ECO:0000256" key="17">
    <source>
        <dbReference type="PROSITE-ProRule" id="PRU00175"/>
    </source>
</evidence>
<dbReference type="PRINTS" id="PR01407">
    <property type="entry name" value="BUTYPHLNCDUF"/>
</dbReference>
<gene>
    <name evidence="21" type="primary">TRIM25</name>
</gene>
<feature type="region of interest" description="Disordered" evidence="18">
    <location>
        <begin position="365"/>
        <end position="436"/>
    </location>
</feature>
<dbReference type="SUPFAM" id="SSF57850">
    <property type="entry name" value="RING/U-box"/>
    <property type="match status" value="1"/>
</dbReference>
<evidence type="ECO:0000313" key="21">
    <source>
        <dbReference type="Ensembl" id="ENSDCDP00010008133.1"/>
    </source>
</evidence>
<dbReference type="GO" id="GO:0061630">
    <property type="term" value="F:ubiquitin protein ligase activity"/>
    <property type="evidence" value="ECO:0007669"/>
    <property type="project" value="UniProtKB-EC"/>
</dbReference>
<keyword evidence="16" id="KW-0539">Nucleus</keyword>
<reference evidence="21 22" key="1">
    <citation type="submission" date="2020-06" db="EMBL/GenBank/DDBJ databases">
        <authorList>
            <consortium name="Wellcome Sanger Institute Data Sharing"/>
        </authorList>
    </citation>
    <scope>NUCLEOTIDE SEQUENCE [LARGE SCALE GENOMIC DNA]</scope>
</reference>
<dbReference type="SMART" id="SM00184">
    <property type="entry name" value="RING"/>
    <property type="match status" value="1"/>
</dbReference>
<name>A0AAY4AGQ8_9TELE</name>
<comment type="subcellular location">
    <subcellularLocation>
        <location evidence="3">Cytoplasm</location>
    </subcellularLocation>
    <subcellularLocation>
        <location evidence="2">Nucleus</location>
    </subcellularLocation>
</comment>
<evidence type="ECO:0000256" key="3">
    <source>
        <dbReference type="ARBA" id="ARBA00004496"/>
    </source>
</evidence>
<dbReference type="SMART" id="SM00336">
    <property type="entry name" value="BBOX"/>
    <property type="match status" value="2"/>
</dbReference>
<dbReference type="InterPro" id="IPR003879">
    <property type="entry name" value="Butyrophylin_SPRY"/>
</dbReference>
<dbReference type="InterPro" id="IPR051051">
    <property type="entry name" value="E3_ubiq-ligase_TRIM/RNF"/>
</dbReference>
<dbReference type="GeneID" id="114785500"/>
<keyword evidence="15" id="KW-0175">Coiled coil</keyword>
<feature type="domain" description="RING-type" evidence="19">
    <location>
        <begin position="17"/>
        <end position="57"/>
    </location>
</feature>
<dbReference type="PROSITE" id="PS00518">
    <property type="entry name" value="ZF_RING_1"/>
    <property type="match status" value="1"/>
</dbReference>
<comment type="catalytic activity">
    <reaction evidence="1">
        <text>S-ubiquitinyl-[E2 ubiquitin-conjugating enzyme]-L-cysteine + [acceptor protein]-L-lysine = [E2 ubiquitin-conjugating enzyme]-L-cysteine + N(6)-ubiquitinyl-[acceptor protein]-L-lysine.</text>
        <dbReference type="EC" id="2.3.2.27"/>
    </reaction>
</comment>
<dbReference type="Proteomes" id="UP000694580">
    <property type="component" value="Chromosome 3"/>
</dbReference>
<dbReference type="InterPro" id="IPR003877">
    <property type="entry name" value="SPRY_dom"/>
</dbReference>
<evidence type="ECO:0000256" key="8">
    <source>
        <dbReference type="ARBA" id="ARBA00022588"/>
    </source>
</evidence>
<sequence>MAEDALSLLSLEDELTCSICLSPFEGPVTLPCGHNFCRACLEETWKESFILFCPQCRHHFPNRPELKKNTVLSAVVDTLRAKTQGGGRDPEAEPGPPAGVRCDTCMAAAASKTCLTCMASFCEEHVRPHQENPTFRAHQLCAPLADLQERICTDHCKTMEFFCEEHAQSICSTCLQQVHRGCKYTTPEERRAQKEADMLGKRNFLNGKIEKNHQVIFQMKEQQTQLKDAAALRKRTLSAEYQIIRALLERDEQEALKAVDKDQESGDNKLQTLIKKFGENISVMDETRDQINSHLSQIQSQGFLQATVELPANAKFDPYSPRMNVDSKVVQAYQQSAVALKEMVSRLLNERPENRASLLKLGVTSPIPPLMATNPPPPNPRSPSPGHALKERYRQPHQKKDKEPKGDNTQKDRGRKGEKKKQLQPSRGTSPFPNRTMDLSATAAAAAAEIDAWAASMMKPVGNVKLPMDVSNAVKRSDLLKYYAELTLDVRTAHNRIILSENFTKATVSDELAPYPDSKSRFSVCSQVLCNESFSRGRHYWEVKMSNNKFCGLGVAYASIDRKGPSSRLGRNAQSWCVEWFNVKLSAWHFNAETVLINPNPSRVGVLLDCDGGSITFYMVADRAYPFHSFVFPFTEAVYPGFWIFSAGSAISLCKRTN</sequence>
<dbReference type="RefSeq" id="XP_028827610.1">
    <property type="nucleotide sequence ID" value="XM_028971777.1"/>
</dbReference>
<evidence type="ECO:0000256" key="7">
    <source>
        <dbReference type="ARBA" id="ARBA00022553"/>
    </source>
</evidence>
<evidence type="ECO:0000256" key="4">
    <source>
        <dbReference type="ARBA" id="ARBA00004906"/>
    </source>
</evidence>
<dbReference type="Gene3D" id="4.10.830.40">
    <property type="match status" value="1"/>
</dbReference>
<evidence type="ECO:0000256" key="12">
    <source>
        <dbReference type="ARBA" id="ARBA00022786"/>
    </source>
</evidence>
<proteinExistence type="predicted"/>
<dbReference type="PANTHER" id="PTHR25465">
    <property type="entry name" value="B-BOX DOMAIN CONTAINING"/>
    <property type="match status" value="1"/>
</dbReference>
<dbReference type="InterPro" id="IPR000315">
    <property type="entry name" value="Znf_B-box"/>
</dbReference>
<feature type="compositionally biased region" description="Basic and acidic residues" evidence="18">
    <location>
        <begin position="388"/>
        <end position="412"/>
    </location>
</feature>
<dbReference type="CDD" id="cd19769">
    <property type="entry name" value="Bbox2_TRIM16-like"/>
    <property type="match status" value="1"/>
</dbReference>
<comment type="pathway">
    <text evidence="4">Protein modification; protein ubiquitination.</text>
</comment>
<evidence type="ECO:0000259" key="19">
    <source>
        <dbReference type="PROSITE" id="PS50089"/>
    </source>
</evidence>
<dbReference type="InterPro" id="IPR043136">
    <property type="entry name" value="B30.2/SPRY_sf"/>
</dbReference>
<dbReference type="PROSITE" id="PS50188">
    <property type="entry name" value="B302_SPRY"/>
    <property type="match status" value="1"/>
</dbReference>
<keyword evidence="13" id="KW-0862">Zinc</keyword>
<keyword evidence="22" id="KW-1185">Reference proteome</keyword>
<evidence type="ECO:0000256" key="9">
    <source>
        <dbReference type="ARBA" id="ARBA00022679"/>
    </source>
</evidence>
<evidence type="ECO:0000256" key="5">
    <source>
        <dbReference type="ARBA" id="ARBA00012483"/>
    </source>
</evidence>
<dbReference type="GO" id="GO:0045087">
    <property type="term" value="P:innate immune response"/>
    <property type="evidence" value="ECO:0007669"/>
    <property type="project" value="UniProtKB-KW"/>
</dbReference>
<keyword evidence="7" id="KW-0597">Phosphoprotein</keyword>
<dbReference type="GO" id="GO:0008270">
    <property type="term" value="F:zinc ion binding"/>
    <property type="evidence" value="ECO:0007669"/>
    <property type="project" value="UniProtKB-KW"/>
</dbReference>
<evidence type="ECO:0000256" key="16">
    <source>
        <dbReference type="ARBA" id="ARBA00023242"/>
    </source>
</evidence>
<dbReference type="GO" id="GO:0005634">
    <property type="term" value="C:nucleus"/>
    <property type="evidence" value="ECO:0007669"/>
    <property type="project" value="UniProtKB-SubCell"/>
</dbReference>
<dbReference type="InterPro" id="IPR006574">
    <property type="entry name" value="PRY"/>
</dbReference>
<organism evidence="21 22">
    <name type="scientific">Denticeps clupeoides</name>
    <name type="common">denticle herring</name>
    <dbReference type="NCBI Taxonomy" id="299321"/>
    <lineage>
        <taxon>Eukaryota</taxon>
        <taxon>Metazoa</taxon>
        <taxon>Chordata</taxon>
        <taxon>Craniata</taxon>
        <taxon>Vertebrata</taxon>
        <taxon>Euteleostomi</taxon>
        <taxon>Actinopterygii</taxon>
        <taxon>Neopterygii</taxon>
        <taxon>Teleostei</taxon>
        <taxon>Clupei</taxon>
        <taxon>Clupeiformes</taxon>
        <taxon>Denticipitoidei</taxon>
        <taxon>Denticipitidae</taxon>
        <taxon>Denticeps</taxon>
    </lineage>
</organism>
<dbReference type="FunFam" id="2.60.120.920:FF:000045">
    <property type="entry name" value="E3 ubiquitin/ISG15 ligase TRIM25"/>
    <property type="match status" value="1"/>
</dbReference>
<reference evidence="21" key="3">
    <citation type="submission" date="2025-09" db="UniProtKB">
        <authorList>
            <consortium name="Ensembl"/>
        </authorList>
    </citation>
    <scope>IDENTIFICATION</scope>
</reference>
<evidence type="ECO:0000256" key="2">
    <source>
        <dbReference type="ARBA" id="ARBA00004123"/>
    </source>
</evidence>
<dbReference type="Pfam" id="PF13765">
    <property type="entry name" value="PRY"/>
    <property type="match status" value="1"/>
</dbReference>
<dbReference type="GeneTree" id="ENSGT00940000164979"/>
<keyword evidence="9" id="KW-0808">Transferase</keyword>
<dbReference type="Gene3D" id="3.30.40.10">
    <property type="entry name" value="Zinc/RING finger domain, C3HC4 (zinc finger)"/>
    <property type="match status" value="1"/>
</dbReference>
<feature type="compositionally biased region" description="Polar residues" evidence="18">
    <location>
        <begin position="423"/>
        <end position="436"/>
    </location>
</feature>
<dbReference type="RefSeq" id="XP_028827611.1">
    <property type="nucleotide sequence ID" value="XM_028971778.1"/>
</dbReference>
<dbReference type="InterPro" id="IPR001870">
    <property type="entry name" value="B30.2/SPRY"/>
</dbReference>
<keyword evidence="10" id="KW-0479">Metal-binding</keyword>
<keyword evidence="6" id="KW-0963">Cytoplasm</keyword>
<evidence type="ECO:0000259" key="20">
    <source>
        <dbReference type="PROSITE" id="PS50188"/>
    </source>
</evidence>
<dbReference type="InterPro" id="IPR013083">
    <property type="entry name" value="Znf_RING/FYVE/PHD"/>
</dbReference>